<name>A0AAD8LMQ2_BABGI</name>
<dbReference type="Proteomes" id="UP001230268">
    <property type="component" value="Unassembled WGS sequence"/>
</dbReference>
<accession>A0AAD8LMQ2</accession>
<dbReference type="GO" id="GO:0005634">
    <property type="term" value="C:nucleus"/>
    <property type="evidence" value="ECO:0007669"/>
    <property type="project" value="UniProtKB-SubCell"/>
</dbReference>
<dbReference type="AlphaFoldDB" id="A0AAD8LMQ2"/>
<keyword evidence="4" id="KW-0539">Nucleus</keyword>
<protein>
    <submittedName>
        <fullName evidence="6">Ribonuclease inhibitor like protein</fullName>
    </submittedName>
</protein>
<gene>
    <name evidence="6" type="ORF">BgAZ_400110</name>
</gene>
<evidence type="ECO:0000313" key="6">
    <source>
        <dbReference type="EMBL" id="KAK1441981.1"/>
    </source>
</evidence>
<evidence type="ECO:0000256" key="2">
    <source>
        <dbReference type="ARBA" id="ARBA00022614"/>
    </source>
</evidence>
<proteinExistence type="inferred from homology"/>
<dbReference type="InterPro" id="IPR032675">
    <property type="entry name" value="LRR_dom_sf"/>
</dbReference>
<comment type="subcellular location">
    <subcellularLocation>
        <location evidence="1">Nucleus</location>
    </subcellularLocation>
</comment>
<dbReference type="GO" id="GO:0030620">
    <property type="term" value="F:U2 snRNA binding"/>
    <property type="evidence" value="ECO:0007669"/>
    <property type="project" value="InterPro"/>
</dbReference>
<sequence>MELKLDMIAAAPQSLSPGGDRTIALRDARVSAIANLGATRDGYDCIDLSNNEIQKLDNIPLLPRLKTLIVANNRISKISADLEKSLPNLLSLVLTGNNIKALSDLVPIFSFSKLERLSLIDNPVIAVPHFREYVAFCLPSLRYLNFCKVTQKERASCEAFFKSKEGLALIQQNGYLPPALKQDGLNSKEILDMVDSATDVNSLLQLEKKLME</sequence>
<evidence type="ECO:0000256" key="5">
    <source>
        <dbReference type="ARBA" id="ARBA00024196"/>
    </source>
</evidence>
<dbReference type="Pfam" id="PF14580">
    <property type="entry name" value="LRR_9"/>
    <property type="match status" value="1"/>
</dbReference>
<dbReference type="Gene3D" id="3.80.10.10">
    <property type="entry name" value="Ribonuclease Inhibitor"/>
    <property type="match status" value="1"/>
</dbReference>
<dbReference type="GO" id="GO:0000398">
    <property type="term" value="P:mRNA splicing, via spliceosome"/>
    <property type="evidence" value="ECO:0007669"/>
    <property type="project" value="InterPro"/>
</dbReference>
<keyword evidence="3" id="KW-0677">Repeat</keyword>
<keyword evidence="2" id="KW-0433">Leucine-rich repeat</keyword>
<dbReference type="PANTHER" id="PTHR10552:SF6">
    <property type="entry name" value="U2 SMALL NUCLEAR RIBONUCLEOPROTEIN A"/>
    <property type="match status" value="1"/>
</dbReference>
<evidence type="ECO:0000256" key="1">
    <source>
        <dbReference type="ARBA" id="ARBA00004123"/>
    </source>
</evidence>
<keyword evidence="7" id="KW-1185">Reference proteome</keyword>
<comment type="similarity">
    <text evidence="5">Belongs to the U2 small nuclear ribonucleoprotein A family.</text>
</comment>
<evidence type="ECO:0000313" key="7">
    <source>
        <dbReference type="Proteomes" id="UP001230268"/>
    </source>
</evidence>
<reference evidence="6" key="1">
    <citation type="submission" date="2023-08" db="EMBL/GenBank/DDBJ databases">
        <title>Draft sequence of the Babesia gibsoni genome.</title>
        <authorList>
            <person name="Yamagishi J.Y."/>
            <person name="Xuan X.X."/>
        </authorList>
    </citation>
    <scope>NUCLEOTIDE SEQUENCE</scope>
    <source>
        <strain evidence="6">Azabu</strain>
    </source>
</reference>
<dbReference type="PANTHER" id="PTHR10552">
    <property type="entry name" value="U2 SMALL NUCLEAR RIBONUCLEOPROTEIN A"/>
    <property type="match status" value="1"/>
</dbReference>
<dbReference type="SUPFAM" id="SSF52058">
    <property type="entry name" value="L domain-like"/>
    <property type="match status" value="1"/>
</dbReference>
<dbReference type="EMBL" id="JAVEPI010000004">
    <property type="protein sequence ID" value="KAK1441981.1"/>
    <property type="molecule type" value="Genomic_DNA"/>
</dbReference>
<dbReference type="InterPro" id="IPR044640">
    <property type="entry name" value="RU2A"/>
</dbReference>
<evidence type="ECO:0000256" key="4">
    <source>
        <dbReference type="ARBA" id="ARBA00023242"/>
    </source>
</evidence>
<comment type="caution">
    <text evidence="6">The sequence shown here is derived from an EMBL/GenBank/DDBJ whole genome shotgun (WGS) entry which is preliminary data.</text>
</comment>
<organism evidence="6 7">
    <name type="scientific">Babesia gibsoni</name>
    <dbReference type="NCBI Taxonomy" id="33632"/>
    <lineage>
        <taxon>Eukaryota</taxon>
        <taxon>Sar</taxon>
        <taxon>Alveolata</taxon>
        <taxon>Apicomplexa</taxon>
        <taxon>Aconoidasida</taxon>
        <taxon>Piroplasmida</taxon>
        <taxon>Babesiidae</taxon>
        <taxon>Babesia</taxon>
    </lineage>
</organism>
<evidence type="ECO:0000256" key="3">
    <source>
        <dbReference type="ARBA" id="ARBA00022737"/>
    </source>
</evidence>